<dbReference type="PANTHER" id="PTHR15577:SF2">
    <property type="entry name" value="ZINC FINGER PROTEIN 318"/>
    <property type="match status" value="1"/>
</dbReference>
<dbReference type="Proteomes" id="UP000504606">
    <property type="component" value="Unplaced"/>
</dbReference>
<feature type="region of interest" description="Disordered" evidence="1">
    <location>
        <begin position="485"/>
        <end position="504"/>
    </location>
</feature>
<feature type="compositionally biased region" description="Polar residues" evidence="1">
    <location>
        <begin position="114"/>
        <end position="127"/>
    </location>
</feature>
<evidence type="ECO:0000313" key="4">
    <source>
        <dbReference type="RefSeq" id="XP_052125777.1"/>
    </source>
</evidence>
<feature type="region of interest" description="Disordered" evidence="1">
    <location>
        <begin position="1"/>
        <end position="284"/>
    </location>
</feature>
<feature type="compositionally biased region" description="Pro residues" evidence="1">
    <location>
        <begin position="171"/>
        <end position="190"/>
    </location>
</feature>
<feature type="compositionally biased region" description="Basic residues" evidence="1">
    <location>
        <begin position="103"/>
        <end position="113"/>
    </location>
</feature>
<dbReference type="PANTHER" id="PTHR15577">
    <property type="entry name" value="ZINC FINGER CONTAINING PROTEIN"/>
    <property type="match status" value="1"/>
</dbReference>
<sequence length="513" mass="57837">MEKGRFVRDGRDSGRGRGRWNTEGPTRGRFRGGDRSSWGNHGGRDQRDQRDRRYRSPQGRRSRSHSPHRKRMRSRSTSSRSRSSSGSPARNRRNYSRSTSPRNRGRNASHSRSKSPPNRPHMSTSGYAPQVQQSSSYPSYNEDPFRGPQPPGVDSPVIRQQYAAPFQHTSIPPPGVPPPQGHPPGPPPGYPGYDSYYQHQPPPSLYPPGVPDYIATQAPSTMTWSAPEYSLPSSAHLTDMKHNSNAAPAPVPVPVPIPQPSHDSSSINIPPPPGTGEESHKKEAIERELRTQKENLVAQREEYIRKSKVFERELGLLRGQEEELSAENSRDNERIIHENHKLQVEIQNKLKAINNVIDMLTGIIGDSKELAQKRVEMEAEKGNKKKPKSPHSRSQSSGQGRSRSSSSSDSSADESKEKKKQEIISPEEDFQKYNYIHFDPENHWCRVCNVFPRTAKEYLHHLHSAEHKDQITVRKLVDMPWHKDHPAEEVPQVPGAPTKRTPIKGIVPHGIVL</sequence>
<feature type="compositionally biased region" description="Basic and acidic residues" evidence="1">
    <location>
        <begin position="42"/>
        <end position="51"/>
    </location>
</feature>
<organism evidence="2 4">
    <name type="scientific">Frankliniella occidentalis</name>
    <name type="common">Western flower thrips</name>
    <name type="synonym">Euthrips occidentalis</name>
    <dbReference type="NCBI Taxonomy" id="133901"/>
    <lineage>
        <taxon>Eukaryota</taxon>
        <taxon>Metazoa</taxon>
        <taxon>Ecdysozoa</taxon>
        <taxon>Arthropoda</taxon>
        <taxon>Hexapoda</taxon>
        <taxon>Insecta</taxon>
        <taxon>Pterygota</taxon>
        <taxon>Neoptera</taxon>
        <taxon>Paraneoptera</taxon>
        <taxon>Thysanoptera</taxon>
        <taxon>Terebrantia</taxon>
        <taxon>Thripoidea</taxon>
        <taxon>Thripidae</taxon>
        <taxon>Frankliniella</taxon>
    </lineage>
</organism>
<dbReference type="RefSeq" id="XP_052125777.1">
    <property type="nucleotide sequence ID" value="XM_052269817.1"/>
</dbReference>
<evidence type="ECO:0000256" key="1">
    <source>
        <dbReference type="SAM" id="MobiDB-lite"/>
    </source>
</evidence>
<gene>
    <name evidence="3 4" type="primary">LOC113209368</name>
</gene>
<feature type="compositionally biased region" description="Pro residues" evidence="1">
    <location>
        <begin position="249"/>
        <end position="259"/>
    </location>
</feature>
<dbReference type="GO" id="GO:0005654">
    <property type="term" value="C:nucleoplasm"/>
    <property type="evidence" value="ECO:0007669"/>
    <property type="project" value="TreeGrafter"/>
</dbReference>
<protein>
    <submittedName>
        <fullName evidence="3 4">Zinc finger matrin-type protein CG9776 isoform X1</fullName>
    </submittedName>
</protein>
<dbReference type="InterPro" id="IPR055309">
    <property type="entry name" value="Znf318-like"/>
</dbReference>
<dbReference type="AlphaFoldDB" id="A0A9C6WRQ1"/>
<feature type="region of interest" description="Disordered" evidence="1">
    <location>
        <begin position="378"/>
        <end position="424"/>
    </location>
</feature>
<feature type="compositionally biased region" description="Basic and acidic residues" evidence="1">
    <location>
        <begin position="413"/>
        <end position="422"/>
    </location>
</feature>
<name>A0A9C6WRQ1_FRAOC</name>
<dbReference type="OrthoDB" id="10072641at2759"/>
<proteinExistence type="predicted"/>
<feature type="compositionally biased region" description="Basic and acidic residues" evidence="1">
    <location>
        <begin position="1"/>
        <end position="15"/>
    </location>
</feature>
<evidence type="ECO:0000313" key="2">
    <source>
        <dbReference type="Proteomes" id="UP000504606"/>
    </source>
</evidence>
<feature type="compositionally biased region" description="Low complexity" evidence="1">
    <location>
        <begin position="129"/>
        <end position="140"/>
    </location>
</feature>
<dbReference type="KEGG" id="foc:113209368"/>
<feature type="compositionally biased region" description="Low complexity" evidence="1">
    <location>
        <begin position="75"/>
        <end position="89"/>
    </location>
</feature>
<feature type="compositionally biased region" description="Pro residues" evidence="1">
    <location>
        <begin position="200"/>
        <end position="210"/>
    </location>
</feature>
<dbReference type="RefSeq" id="XP_052125776.1">
    <property type="nucleotide sequence ID" value="XM_052269816.1"/>
</dbReference>
<dbReference type="GO" id="GO:0045893">
    <property type="term" value="P:positive regulation of DNA-templated transcription"/>
    <property type="evidence" value="ECO:0007669"/>
    <property type="project" value="TreeGrafter"/>
</dbReference>
<accession>A0A9C6WRQ1</accession>
<dbReference type="GO" id="GO:0045892">
    <property type="term" value="P:negative regulation of DNA-templated transcription"/>
    <property type="evidence" value="ECO:0007669"/>
    <property type="project" value="TreeGrafter"/>
</dbReference>
<dbReference type="GeneID" id="113209368"/>
<feature type="compositionally biased region" description="Basic residues" evidence="1">
    <location>
        <begin position="52"/>
        <end position="74"/>
    </location>
</feature>
<feature type="compositionally biased region" description="Low complexity" evidence="1">
    <location>
        <begin position="392"/>
        <end position="410"/>
    </location>
</feature>
<reference evidence="3 4" key="1">
    <citation type="submission" date="2025-04" db="UniProtKB">
        <authorList>
            <consortium name="RefSeq"/>
        </authorList>
    </citation>
    <scope>IDENTIFICATION</scope>
    <source>
        <tissue evidence="3 4">Whole organism</tissue>
    </source>
</reference>
<keyword evidence="2" id="KW-1185">Reference proteome</keyword>
<evidence type="ECO:0000313" key="3">
    <source>
        <dbReference type="RefSeq" id="XP_052125776.1"/>
    </source>
</evidence>